<dbReference type="GO" id="GO:0004497">
    <property type="term" value="F:monooxygenase activity"/>
    <property type="evidence" value="ECO:0007669"/>
    <property type="project" value="InterPro"/>
</dbReference>
<evidence type="ECO:0000313" key="1">
    <source>
        <dbReference type="EMBL" id="KAF1976689.1"/>
    </source>
</evidence>
<name>A0A6A5VJS6_9PLEO</name>
<dbReference type="GO" id="GO:0020037">
    <property type="term" value="F:heme binding"/>
    <property type="evidence" value="ECO:0007669"/>
    <property type="project" value="InterPro"/>
</dbReference>
<dbReference type="Gene3D" id="1.10.630.10">
    <property type="entry name" value="Cytochrome P450"/>
    <property type="match status" value="1"/>
</dbReference>
<protein>
    <recommendedName>
        <fullName evidence="3">Cytochrome P450</fullName>
    </recommendedName>
</protein>
<dbReference type="Proteomes" id="UP000800036">
    <property type="component" value="Unassembled WGS sequence"/>
</dbReference>
<dbReference type="GO" id="GO:0005506">
    <property type="term" value="F:iron ion binding"/>
    <property type="evidence" value="ECO:0007669"/>
    <property type="project" value="InterPro"/>
</dbReference>
<proteinExistence type="predicted"/>
<dbReference type="AlphaFoldDB" id="A0A6A5VJS6"/>
<evidence type="ECO:0000313" key="2">
    <source>
        <dbReference type="Proteomes" id="UP000800036"/>
    </source>
</evidence>
<reference evidence="1" key="1">
    <citation type="journal article" date="2020" name="Stud. Mycol.">
        <title>101 Dothideomycetes genomes: a test case for predicting lifestyles and emergence of pathogens.</title>
        <authorList>
            <person name="Haridas S."/>
            <person name="Albert R."/>
            <person name="Binder M."/>
            <person name="Bloem J."/>
            <person name="Labutti K."/>
            <person name="Salamov A."/>
            <person name="Andreopoulos B."/>
            <person name="Baker S."/>
            <person name="Barry K."/>
            <person name="Bills G."/>
            <person name="Bluhm B."/>
            <person name="Cannon C."/>
            <person name="Castanera R."/>
            <person name="Culley D."/>
            <person name="Daum C."/>
            <person name="Ezra D."/>
            <person name="Gonzalez J."/>
            <person name="Henrissat B."/>
            <person name="Kuo A."/>
            <person name="Liang C."/>
            <person name="Lipzen A."/>
            <person name="Lutzoni F."/>
            <person name="Magnuson J."/>
            <person name="Mondo S."/>
            <person name="Nolan M."/>
            <person name="Ohm R."/>
            <person name="Pangilinan J."/>
            <person name="Park H.-J."/>
            <person name="Ramirez L."/>
            <person name="Alfaro M."/>
            <person name="Sun H."/>
            <person name="Tritt A."/>
            <person name="Yoshinaga Y."/>
            <person name="Zwiers L.-H."/>
            <person name="Turgeon B."/>
            <person name="Goodwin S."/>
            <person name="Spatafora J."/>
            <person name="Crous P."/>
            <person name="Grigoriev I."/>
        </authorList>
    </citation>
    <scope>NUCLEOTIDE SEQUENCE</scope>
    <source>
        <strain evidence="1">CBS 107.79</strain>
    </source>
</reference>
<keyword evidence="2" id="KW-1185">Reference proteome</keyword>
<organism evidence="1 2">
    <name type="scientific">Bimuria novae-zelandiae CBS 107.79</name>
    <dbReference type="NCBI Taxonomy" id="1447943"/>
    <lineage>
        <taxon>Eukaryota</taxon>
        <taxon>Fungi</taxon>
        <taxon>Dikarya</taxon>
        <taxon>Ascomycota</taxon>
        <taxon>Pezizomycotina</taxon>
        <taxon>Dothideomycetes</taxon>
        <taxon>Pleosporomycetidae</taxon>
        <taxon>Pleosporales</taxon>
        <taxon>Massarineae</taxon>
        <taxon>Didymosphaeriaceae</taxon>
        <taxon>Bimuria</taxon>
    </lineage>
</organism>
<accession>A0A6A5VJS6</accession>
<sequence length="431" mass="49644">MTTGSQKQEITADEVERNKLLAEAQECLHIITFQPGGGKYAKRKEARTKPNQRLVDVFGIRNVFTDATQDSTFSKSTIDRMKAICNMADHPEGDWTGLRERALRYFEEYMQSEKVDTHINLAELTQFITLKISLSYLFKHAESAFNLPATFDDIAYTARRINELWIESKKPDGELPNWKYEDHLRLALDRLTKNPTPMPGGFPTMEDMDDPNPLNFLLPAYETMWRVVMRCFMEVQLRGAENAPEWCLVLTEYREGLKSPDYMPKTFHNPSKAGIRPIDIAKEALRLYPPSRRVHRDFDGEIHRADIEARHRSKLLGGDDPLVFRPERWQNICPDKRAKFYEEMTAEADQAKRNKSNLKRGELELGFMPFATLCTADSKETKGFAMKMILLLVAVLCRGLNGHWELPESETLHVPLESGREAYGALRLKKI</sequence>
<dbReference type="InterPro" id="IPR036396">
    <property type="entry name" value="Cyt_P450_sf"/>
</dbReference>
<dbReference type="OrthoDB" id="10029320at2759"/>
<gene>
    <name evidence="1" type="ORF">BU23DRAFT_528435</name>
</gene>
<dbReference type="GO" id="GO:0016705">
    <property type="term" value="F:oxidoreductase activity, acting on paired donors, with incorporation or reduction of molecular oxygen"/>
    <property type="evidence" value="ECO:0007669"/>
    <property type="project" value="InterPro"/>
</dbReference>
<dbReference type="EMBL" id="ML976666">
    <property type="protein sequence ID" value="KAF1976689.1"/>
    <property type="molecule type" value="Genomic_DNA"/>
</dbReference>
<evidence type="ECO:0008006" key="3">
    <source>
        <dbReference type="Google" id="ProtNLM"/>
    </source>
</evidence>